<dbReference type="InterPro" id="IPR036961">
    <property type="entry name" value="Kinesin_motor_dom_sf"/>
</dbReference>
<dbReference type="Proteomes" id="UP000594262">
    <property type="component" value="Unplaced"/>
</dbReference>
<dbReference type="InterPro" id="IPR019821">
    <property type="entry name" value="Kinesin_motor_CS"/>
</dbReference>
<dbReference type="GO" id="GO:0005874">
    <property type="term" value="C:microtubule"/>
    <property type="evidence" value="ECO:0007669"/>
    <property type="project" value="UniProtKB-KW"/>
</dbReference>
<dbReference type="SMART" id="SM00129">
    <property type="entry name" value="KISc"/>
    <property type="match status" value="1"/>
</dbReference>
<accession>A0A7M5XDI5</accession>
<comment type="similarity">
    <text evidence="8">Belongs to the TRAFAC class myosin-kinesin ATPase superfamily. Kinesin family.</text>
</comment>
<dbReference type="PROSITE" id="PS00411">
    <property type="entry name" value="KINESIN_MOTOR_1"/>
    <property type="match status" value="1"/>
</dbReference>
<keyword evidence="6 8" id="KW-0505">Motor protein</keyword>
<keyword evidence="7" id="KW-0206">Cytoskeleton</keyword>
<dbReference type="GO" id="GO:0007018">
    <property type="term" value="P:microtubule-based movement"/>
    <property type="evidence" value="ECO:0007669"/>
    <property type="project" value="InterPro"/>
</dbReference>
<feature type="compositionally biased region" description="Low complexity" evidence="10">
    <location>
        <begin position="414"/>
        <end position="425"/>
    </location>
</feature>
<evidence type="ECO:0000256" key="10">
    <source>
        <dbReference type="SAM" id="MobiDB-lite"/>
    </source>
</evidence>
<keyword evidence="5 9" id="KW-0175">Coiled coil</keyword>
<dbReference type="InterPro" id="IPR001752">
    <property type="entry name" value="Kinesin_motor_dom"/>
</dbReference>
<dbReference type="PRINTS" id="PR00380">
    <property type="entry name" value="KINESINHEAVY"/>
</dbReference>
<feature type="region of interest" description="Disordered" evidence="10">
    <location>
        <begin position="410"/>
        <end position="429"/>
    </location>
</feature>
<dbReference type="InterPro" id="IPR027417">
    <property type="entry name" value="P-loop_NTPase"/>
</dbReference>
<dbReference type="AlphaFoldDB" id="A0A7M5XDI5"/>
<protein>
    <recommendedName>
        <fullName evidence="11">Kinesin motor domain-containing protein</fullName>
    </recommendedName>
</protein>
<dbReference type="Gene3D" id="3.40.850.10">
    <property type="entry name" value="Kinesin motor domain"/>
    <property type="match status" value="1"/>
</dbReference>
<evidence type="ECO:0000259" key="11">
    <source>
        <dbReference type="PROSITE" id="PS50067"/>
    </source>
</evidence>
<dbReference type="PANTHER" id="PTHR47968">
    <property type="entry name" value="CENTROMERE PROTEIN E"/>
    <property type="match status" value="1"/>
</dbReference>
<evidence type="ECO:0000256" key="8">
    <source>
        <dbReference type="PROSITE-ProRule" id="PRU00283"/>
    </source>
</evidence>
<dbReference type="RefSeq" id="XP_066911309.1">
    <property type="nucleotide sequence ID" value="XM_067055208.1"/>
</dbReference>
<evidence type="ECO:0000256" key="2">
    <source>
        <dbReference type="ARBA" id="ARBA00022701"/>
    </source>
</evidence>
<evidence type="ECO:0000256" key="9">
    <source>
        <dbReference type="SAM" id="Coils"/>
    </source>
</evidence>
<reference evidence="12" key="1">
    <citation type="submission" date="2021-01" db="UniProtKB">
        <authorList>
            <consortium name="EnsemblMetazoa"/>
        </authorList>
    </citation>
    <scope>IDENTIFICATION</scope>
</reference>
<dbReference type="PROSITE" id="PS50067">
    <property type="entry name" value="KINESIN_MOTOR_2"/>
    <property type="match status" value="1"/>
</dbReference>
<proteinExistence type="inferred from homology"/>
<sequence length="1278" mass="143896">MSSKKSSDRSKLNVYVRCRPHLQQDLSQYSTLSFPSRQEVIVNDETKELNFKFDHVFPSDASFKEMFDVTVEPLVTSFLSGVSSSLMAYGQVSTGKTFNMLTGNIGLVHQGIEHIFTSIQQCNKYSYKIVFSFLQIYQDRIYDLLTQQDRNSNLHLREHPKEGIIVEGLSEQIIENFTEADKLLALGKERFVVSENTKTLQLQSRSHVICIVKMEKSKKQTSESPSEKTKTKRIRSKLFLCDLAGSERLNKSGVSRRHIEEARYINTSLLEFGNVIHALTSRSSLYVPFRNSTLTRILKESLGGNSKASLMVCVSPALNDLLETKYSLNFGQRAMKVVKQASPNVEPRTDSHWLNYPLFRRRKNKKIDYRKLAEYLTSKLKDLEVAYNKEKENLRHLKRKLSKKRSDFLKNVTSESESGGDSNESTPSKVLTTRRLSILLEESTTLDIGLANPALDTSPNPMTSSQEPQFFSKSVLTTEVQTHISGLDNKVKSEATQTLLNEQKSCHTSTTCLLDNRCHDKSINTSVQSLHGDMVSKTTSMHSILSNQAVISRSVNTSVQSFEAFTEREEKSLVNRSTDTLSLNRVESVKSFDRSTSMGSIQVDQTMKEDFVTLERSTSMDGQILIKQVIVKTDFQALERSSSMEVNPECFPSENSLMKKTETFDKSTSIGSLASLSEHPKERKSVELKLELAPQSMEVPKQNCLVISPVAIHEFIESPTNTNQEDEPNHVTSNEPIESNLLITATNSDLSLVNYRCTDADSEISLREAKILQSPREIDAVDCAIPKNFYVGSNPVSPISQFPFMSFESEVEHIYREDTRYARKSLVKARNRYSALLQQLELLTSEDFTIQDGGQSSAGSSNSECHDIVLKFKTELEEELRKAKEKLQGSPTKSQSYAFGTATRTNKDSTVIDCVEGERVLGCPQDVSSLHKQQLLSGSSESEYSDKTPSGVFGEDLVQRSREINNNEGEMLMISRSPTEGSNEAPSEMKGAISLEFENVATFEEDKKLSKQDEKFKKQQKLTMAAIENAEIKKELLMTKLEKLRLEAVLSCVLIDTETNDMTKEFQQLSMRSMKLLTSSKSTLASTTSCAHLPSISSPGSTFKHLQSPKKRFNYKERFVGGDHVINDVKYAGKVSLPDEASSGCTRSVQTEQNVVDWLNNDHVQKKLVHEESSCQSSSDFDVSSISDLGSPLLLTRRMSPCGQDDASPFCPGDFMYDTNFDEVDKLLMQYKKKKPSSSNSAFSCFPFLRNKSKQRMRNTLQNRPSETIEFSKFHPDC</sequence>
<dbReference type="OrthoDB" id="10645422at2759"/>
<dbReference type="Pfam" id="PF00225">
    <property type="entry name" value="Kinesin"/>
    <property type="match status" value="1"/>
</dbReference>
<keyword evidence="7" id="KW-0963">Cytoplasm</keyword>
<evidence type="ECO:0000256" key="6">
    <source>
        <dbReference type="ARBA" id="ARBA00023175"/>
    </source>
</evidence>
<dbReference type="GeneID" id="136798579"/>
<evidence type="ECO:0000256" key="1">
    <source>
        <dbReference type="ARBA" id="ARBA00004245"/>
    </source>
</evidence>
<evidence type="ECO:0000256" key="4">
    <source>
        <dbReference type="ARBA" id="ARBA00022840"/>
    </source>
</evidence>
<name>A0A7M5XDI5_9CNID</name>
<comment type="subcellular location">
    <subcellularLocation>
        <location evidence="1">Cytoplasm</location>
        <location evidence="1">Cytoskeleton</location>
    </subcellularLocation>
</comment>
<dbReference type="GO" id="GO:0005524">
    <property type="term" value="F:ATP binding"/>
    <property type="evidence" value="ECO:0007669"/>
    <property type="project" value="UniProtKB-UniRule"/>
</dbReference>
<evidence type="ECO:0000256" key="7">
    <source>
        <dbReference type="ARBA" id="ARBA00023212"/>
    </source>
</evidence>
<evidence type="ECO:0000256" key="3">
    <source>
        <dbReference type="ARBA" id="ARBA00022741"/>
    </source>
</evidence>
<keyword evidence="2" id="KW-0493">Microtubule</keyword>
<keyword evidence="3 8" id="KW-0547">Nucleotide-binding</keyword>
<dbReference type="GO" id="GO:0008017">
    <property type="term" value="F:microtubule binding"/>
    <property type="evidence" value="ECO:0007669"/>
    <property type="project" value="InterPro"/>
</dbReference>
<feature type="binding site" evidence="8">
    <location>
        <begin position="90"/>
        <end position="97"/>
    </location>
    <ligand>
        <name>ATP</name>
        <dbReference type="ChEBI" id="CHEBI:30616"/>
    </ligand>
</feature>
<dbReference type="PANTHER" id="PTHR47968:SF36">
    <property type="entry name" value="KINESIN HEAVY CHAIN ISOFORM X1"/>
    <property type="match status" value="1"/>
</dbReference>
<dbReference type="InterPro" id="IPR027640">
    <property type="entry name" value="Kinesin-like_fam"/>
</dbReference>
<dbReference type="GO" id="GO:0003777">
    <property type="term" value="F:microtubule motor activity"/>
    <property type="evidence" value="ECO:0007669"/>
    <property type="project" value="InterPro"/>
</dbReference>
<dbReference type="SUPFAM" id="SSF52540">
    <property type="entry name" value="P-loop containing nucleoside triphosphate hydrolases"/>
    <property type="match status" value="1"/>
</dbReference>
<feature type="domain" description="Kinesin motor" evidence="11">
    <location>
        <begin position="11"/>
        <end position="337"/>
    </location>
</feature>
<dbReference type="EnsemblMetazoa" id="CLYHEMT021713.2">
    <property type="protein sequence ID" value="CLYHEMP021713.2"/>
    <property type="gene ID" value="CLYHEMG021713"/>
</dbReference>
<keyword evidence="13" id="KW-1185">Reference proteome</keyword>
<feature type="coiled-coil region" evidence="9">
    <location>
        <begin position="373"/>
        <end position="407"/>
    </location>
</feature>
<organism evidence="12 13">
    <name type="scientific">Clytia hemisphaerica</name>
    <dbReference type="NCBI Taxonomy" id="252671"/>
    <lineage>
        <taxon>Eukaryota</taxon>
        <taxon>Metazoa</taxon>
        <taxon>Cnidaria</taxon>
        <taxon>Hydrozoa</taxon>
        <taxon>Hydroidolina</taxon>
        <taxon>Leptothecata</taxon>
        <taxon>Obeliida</taxon>
        <taxon>Clytiidae</taxon>
        <taxon>Clytia</taxon>
    </lineage>
</organism>
<evidence type="ECO:0000313" key="12">
    <source>
        <dbReference type="EnsemblMetazoa" id="CLYHEMP021713.2"/>
    </source>
</evidence>
<keyword evidence="4 8" id="KW-0067">ATP-binding</keyword>
<evidence type="ECO:0000313" key="13">
    <source>
        <dbReference type="Proteomes" id="UP000594262"/>
    </source>
</evidence>
<evidence type="ECO:0000256" key="5">
    <source>
        <dbReference type="ARBA" id="ARBA00023054"/>
    </source>
</evidence>